<gene>
    <name evidence="1" type="ORF">EDC23_2170</name>
</gene>
<evidence type="ECO:0000313" key="1">
    <source>
        <dbReference type="EMBL" id="TDY00009.1"/>
    </source>
</evidence>
<organism evidence="1 2">
    <name type="scientific">Thiohalophilus thiocyanatoxydans</name>
    <dbReference type="NCBI Taxonomy" id="381308"/>
    <lineage>
        <taxon>Bacteria</taxon>
        <taxon>Pseudomonadati</taxon>
        <taxon>Pseudomonadota</taxon>
        <taxon>Gammaproteobacteria</taxon>
        <taxon>Thiohalomonadales</taxon>
        <taxon>Thiohalophilaceae</taxon>
        <taxon>Thiohalophilus</taxon>
    </lineage>
</organism>
<reference evidence="1 2" key="1">
    <citation type="submission" date="2019-03" db="EMBL/GenBank/DDBJ databases">
        <title>Genomic Encyclopedia of Type Strains, Phase IV (KMG-IV): sequencing the most valuable type-strain genomes for metagenomic binning, comparative biology and taxonomic classification.</title>
        <authorList>
            <person name="Goeker M."/>
        </authorList>
    </citation>
    <scope>NUCLEOTIDE SEQUENCE [LARGE SCALE GENOMIC DNA]</scope>
    <source>
        <strain evidence="1 2">DSM 16326</strain>
    </source>
</reference>
<dbReference type="Proteomes" id="UP000294914">
    <property type="component" value="Unassembled WGS sequence"/>
</dbReference>
<dbReference type="OrthoDB" id="4868247at2"/>
<keyword evidence="2" id="KW-1185">Reference proteome</keyword>
<dbReference type="EMBL" id="SOQX01000006">
    <property type="protein sequence ID" value="TDY00009.1"/>
    <property type="molecule type" value="Genomic_DNA"/>
</dbReference>
<sequence length="177" mass="19987">MSLNVKVALLTLVAALALVNGAIYDKEQHLAHGQVVYLELAPVDPRSLMQGDYMALRFQLAQAVRKALPKRKPDQARPWRETVAASDGHVVVGLDAHNVASFRKLYDGQSLAEDEILLHYRVRHGRVKFATNAFYFQEGHAEMYQPARYGRFRVDDQGEVLLVDLHDEQLDPLGRPD</sequence>
<proteinExistence type="predicted"/>
<name>A0A4R8IR89_9GAMM</name>
<dbReference type="AlphaFoldDB" id="A0A4R8IR89"/>
<evidence type="ECO:0000313" key="2">
    <source>
        <dbReference type="Proteomes" id="UP000294914"/>
    </source>
</evidence>
<dbReference type="Pfam" id="PF14345">
    <property type="entry name" value="GDYXXLXY"/>
    <property type="match status" value="1"/>
</dbReference>
<dbReference type="InterPro" id="IPR025833">
    <property type="entry name" value="GDYXXLXY"/>
</dbReference>
<accession>A0A4R8IR89</accession>
<comment type="caution">
    <text evidence="1">The sequence shown here is derived from an EMBL/GenBank/DDBJ whole genome shotgun (WGS) entry which is preliminary data.</text>
</comment>
<dbReference type="RefSeq" id="WP_134084397.1">
    <property type="nucleotide sequence ID" value="NZ_SOQX01000006.1"/>
</dbReference>
<protein>
    <submittedName>
        <fullName evidence="1">Putative membrane-anchored protein</fullName>
    </submittedName>
</protein>